<evidence type="ECO:0000313" key="16">
    <source>
        <dbReference type="EMBL" id="VDN93252.1"/>
    </source>
</evidence>
<dbReference type="InterPro" id="IPR018495">
    <property type="entry name" value="Succ_DH_cyt_bsu_CS"/>
</dbReference>
<dbReference type="PROSITE" id="PS01001">
    <property type="entry name" value="SDH_CYT_2"/>
    <property type="match status" value="1"/>
</dbReference>
<organism evidence="18">
    <name type="scientific">Brugia pahangi</name>
    <name type="common">Filarial nematode worm</name>
    <dbReference type="NCBI Taxonomy" id="6280"/>
    <lineage>
        <taxon>Eukaryota</taxon>
        <taxon>Metazoa</taxon>
        <taxon>Ecdysozoa</taxon>
        <taxon>Nematoda</taxon>
        <taxon>Chromadorea</taxon>
        <taxon>Rhabditida</taxon>
        <taxon>Spirurina</taxon>
        <taxon>Spiruromorpha</taxon>
        <taxon>Filarioidea</taxon>
        <taxon>Onchocercidae</taxon>
        <taxon>Brugia</taxon>
    </lineage>
</organism>
<evidence type="ECO:0000256" key="4">
    <source>
        <dbReference type="ARBA" id="ARBA00022617"/>
    </source>
</evidence>
<dbReference type="AlphaFoldDB" id="A0A158PS42"/>
<sequence length="659" mass="75619">MLFQMKNAAFCRALSQNVQTLRLLSTSVPQQSTKTPIQEWGWNYLLRQRALKRPISPHLAVYKPQVTWMVSGFHRMTGCAMAGTLLIGGVGFALLPLNFTTFIDFIRGLGLPWVITDIFKFIIAYPIAFHSLNGIRFIAFDLALGTDIASVYTSGYLVLSLAALIALAVVVAPRLKQEDYTMLLSDSIISKHDKCNECSNKRLGCEDGMYLIQDFVADYIQYRIRIHGNRKVQNLFYPCKQECENGLIRSVALIFEEKHKEELQKMVEVLCENESFSCSRYIEIMEQFVCIHNESPSQMSYGRLIALIAFAGLIATRLIDMKYFAEVSMVMSYTSKFLHKRIALTWPYHKRSWSKFFDLARTIIKLNKTEEVESKVEKNEWRSAVSGLAVFGVRIQNVSGRFKSEYGHSQRVSANVKVGCSDTFRDTSSNGETLTVGNDQYNEDTVDESMDLRGLSTIQSYVTDYIQYRVHLHNVYCPRLPEIPVSDDYRFELIRAVALIFEKKHAEELTNMVTTLCLNGRLTFQRYVEVVECFAHNDDDESNKQLSYGRLVALIAFAGLVAMKLCDLQLFTEVSMIAPYTSKFLHKRIVLTWPQDRRSWEDFFDRARTIIDKNEAEESEKVNLKSECNRWWLSIRALVIFGMFGIGAFTLVKTILKTR</sequence>
<dbReference type="GO" id="GO:0006915">
    <property type="term" value="P:apoptotic process"/>
    <property type="evidence" value="ECO:0007669"/>
    <property type="project" value="UniProtKB-KW"/>
</dbReference>
<comment type="subcellular location">
    <subcellularLocation>
        <location evidence="1">Mitochondrion inner membrane</location>
        <topology evidence="1">Multi-pass membrane protein</topology>
    </subcellularLocation>
</comment>
<evidence type="ECO:0000259" key="15">
    <source>
        <dbReference type="SMART" id="SM00337"/>
    </source>
</evidence>
<dbReference type="InterPro" id="IPR026298">
    <property type="entry name" value="Bcl-2_fam"/>
</dbReference>
<proteinExistence type="inferred from homology"/>
<dbReference type="EMBL" id="UZAD01013267">
    <property type="protein sequence ID" value="VDN93252.1"/>
    <property type="molecule type" value="Genomic_DNA"/>
</dbReference>
<evidence type="ECO:0000256" key="2">
    <source>
        <dbReference type="ARBA" id="ARBA00005163"/>
    </source>
</evidence>
<keyword evidence="11" id="KW-0408">Iron</keyword>
<evidence type="ECO:0000313" key="18">
    <source>
        <dbReference type="WBParaSite" id="BPAG_0001210401-mRNA-1"/>
    </source>
</evidence>
<dbReference type="GO" id="GO:0006121">
    <property type="term" value="P:mitochondrial electron transport, succinate to ubiquinone"/>
    <property type="evidence" value="ECO:0007669"/>
    <property type="project" value="TreeGrafter"/>
</dbReference>
<feature type="domain" description="Bcl-2 Bcl-2 homology region 1-3" evidence="15">
    <location>
        <begin position="248"/>
        <end position="353"/>
    </location>
</feature>
<evidence type="ECO:0000313" key="17">
    <source>
        <dbReference type="Proteomes" id="UP000278627"/>
    </source>
</evidence>
<comment type="similarity">
    <text evidence="3">Belongs to the Bcl-2 family.</text>
</comment>
<keyword evidence="13 14" id="KW-0472">Membrane</keyword>
<keyword evidence="4" id="KW-0349">Heme</keyword>
<dbReference type="InterPro" id="IPR014314">
    <property type="entry name" value="Succ_DH_cytb556"/>
</dbReference>
<evidence type="ECO:0000256" key="5">
    <source>
        <dbReference type="ARBA" id="ARBA00022692"/>
    </source>
</evidence>
<keyword evidence="10 14" id="KW-1133">Transmembrane helix</keyword>
<evidence type="ECO:0000256" key="12">
    <source>
        <dbReference type="ARBA" id="ARBA00023128"/>
    </source>
</evidence>
<comment type="pathway">
    <text evidence="2">Carbohydrate metabolism; tricarboxylic acid cycle.</text>
</comment>
<protein>
    <submittedName>
        <fullName evidence="18">Succinate dehydrogenase cytochrome b560 subunit, mitochondrial</fullName>
    </submittedName>
</protein>
<reference evidence="18" key="1">
    <citation type="submission" date="2016-04" db="UniProtKB">
        <authorList>
            <consortium name="WormBaseParasite"/>
        </authorList>
    </citation>
    <scope>IDENTIFICATION</scope>
</reference>
<reference evidence="16 17" key="2">
    <citation type="submission" date="2018-11" db="EMBL/GenBank/DDBJ databases">
        <authorList>
            <consortium name="Pathogen Informatics"/>
        </authorList>
    </citation>
    <scope>NUCLEOTIDE SEQUENCE [LARGE SCALE GENOMIC DNA]</scope>
</reference>
<dbReference type="FunFam" id="1.20.1300.10:FF:000011">
    <property type="entry name" value="Succinate dehydrogenase cytochrome b560 subunit"/>
    <property type="match status" value="1"/>
</dbReference>
<dbReference type="InterPro" id="IPR036834">
    <property type="entry name" value="Bcl-2-like_sf"/>
</dbReference>
<dbReference type="SUPFAM" id="SSF81343">
    <property type="entry name" value="Fumarate reductase respiratory complex transmembrane subunits"/>
    <property type="match status" value="1"/>
</dbReference>
<evidence type="ECO:0000256" key="7">
    <source>
        <dbReference type="ARBA" id="ARBA00022723"/>
    </source>
</evidence>
<dbReference type="GO" id="GO:0006099">
    <property type="term" value="P:tricarboxylic acid cycle"/>
    <property type="evidence" value="ECO:0007669"/>
    <property type="project" value="InterPro"/>
</dbReference>
<keyword evidence="7" id="KW-0479">Metal-binding</keyword>
<evidence type="ECO:0000256" key="10">
    <source>
        <dbReference type="ARBA" id="ARBA00022989"/>
    </source>
</evidence>
<dbReference type="PANTHER" id="PTHR10978:SF5">
    <property type="entry name" value="SUCCINATE DEHYDROGENASE CYTOCHROME B560 SUBUNIT, MITOCHONDRIAL"/>
    <property type="match status" value="1"/>
</dbReference>
<dbReference type="InterPro" id="IPR000701">
    <property type="entry name" value="SuccDH_FuR_B_TM-su"/>
</dbReference>
<feature type="domain" description="Bcl-2 Bcl-2 homology region 1-3" evidence="15">
    <location>
        <begin position="494"/>
        <end position="600"/>
    </location>
</feature>
<name>A0A158PS42_BRUPA</name>
<evidence type="ECO:0000256" key="11">
    <source>
        <dbReference type="ARBA" id="ARBA00023004"/>
    </source>
</evidence>
<dbReference type="GO" id="GO:0005743">
    <property type="term" value="C:mitochondrial inner membrane"/>
    <property type="evidence" value="ECO:0007669"/>
    <property type="project" value="UniProtKB-SubCell"/>
</dbReference>
<keyword evidence="9" id="KW-0809">Transit peptide</keyword>
<dbReference type="InterPro" id="IPR034804">
    <property type="entry name" value="SQR/QFR_C/D"/>
</dbReference>
<keyword evidence="8" id="KW-0999">Mitochondrion inner membrane</keyword>
<dbReference type="SUPFAM" id="SSF56854">
    <property type="entry name" value="Bcl-2 inhibitors of programmed cell death"/>
    <property type="match status" value="2"/>
</dbReference>
<dbReference type="Gene3D" id="1.10.437.10">
    <property type="entry name" value="Blc2-like"/>
    <property type="match status" value="2"/>
</dbReference>
<keyword evidence="12" id="KW-0496">Mitochondrion</keyword>
<evidence type="ECO:0000256" key="3">
    <source>
        <dbReference type="ARBA" id="ARBA00009458"/>
    </source>
</evidence>
<evidence type="ECO:0000256" key="9">
    <source>
        <dbReference type="ARBA" id="ARBA00022946"/>
    </source>
</evidence>
<evidence type="ECO:0000256" key="1">
    <source>
        <dbReference type="ARBA" id="ARBA00004448"/>
    </source>
</evidence>
<evidence type="ECO:0000256" key="14">
    <source>
        <dbReference type="SAM" id="Phobius"/>
    </source>
</evidence>
<keyword evidence="17" id="KW-1185">Reference proteome</keyword>
<evidence type="ECO:0000256" key="6">
    <source>
        <dbReference type="ARBA" id="ARBA00022703"/>
    </source>
</evidence>
<dbReference type="PROSITE" id="PS50062">
    <property type="entry name" value="BCL2_FAMILY"/>
    <property type="match status" value="2"/>
</dbReference>
<feature type="transmembrane region" description="Helical" evidence="14">
    <location>
        <begin position="123"/>
        <end position="144"/>
    </location>
</feature>
<feature type="transmembrane region" description="Helical" evidence="14">
    <location>
        <begin position="79"/>
        <end position="103"/>
    </location>
</feature>
<gene>
    <name evidence="16" type="ORF">BPAG_LOCUS12066</name>
</gene>
<dbReference type="Proteomes" id="UP000278627">
    <property type="component" value="Unassembled WGS sequence"/>
</dbReference>
<dbReference type="WBParaSite" id="BPAG_0001210401-mRNA-1">
    <property type="protein sequence ID" value="BPAG_0001210401-mRNA-1"/>
    <property type="gene ID" value="BPAG_0001210401"/>
</dbReference>
<dbReference type="PANTHER" id="PTHR10978">
    <property type="entry name" value="SUCCINATE DEHYDROGENASE CYTOCHROME B560 SUBUNIT"/>
    <property type="match status" value="1"/>
</dbReference>
<dbReference type="GO" id="GO:0042981">
    <property type="term" value="P:regulation of apoptotic process"/>
    <property type="evidence" value="ECO:0007669"/>
    <property type="project" value="InterPro"/>
</dbReference>
<accession>A0A158PS42</accession>
<keyword evidence="5 14" id="KW-0812">Transmembrane</keyword>
<dbReference type="GO" id="GO:0009055">
    <property type="term" value="F:electron transfer activity"/>
    <property type="evidence" value="ECO:0007669"/>
    <property type="project" value="InterPro"/>
</dbReference>
<feature type="transmembrane region" description="Helical" evidence="14">
    <location>
        <begin position="156"/>
        <end position="175"/>
    </location>
</feature>
<dbReference type="InterPro" id="IPR046371">
    <property type="entry name" value="Bcl-2_BH1-3"/>
</dbReference>
<dbReference type="NCBIfam" id="TIGR02970">
    <property type="entry name" value="succ_dehyd_cytB"/>
    <property type="match status" value="1"/>
</dbReference>
<dbReference type="CDD" id="cd03499">
    <property type="entry name" value="SQR_TypeC_SdhC"/>
    <property type="match status" value="1"/>
</dbReference>
<feature type="transmembrane region" description="Helical" evidence="14">
    <location>
        <begin position="631"/>
        <end position="652"/>
    </location>
</feature>
<keyword evidence="6" id="KW-0053">Apoptosis</keyword>
<dbReference type="Pfam" id="PF01127">
    <property type="entry name" value="Sdh_cyt"/>
    <property type="match status" value="1"/>
</dbReference>
<dbReference type="PROSITE" id="PS01000">
    <property type="entry name" value="SDH_CYT_1"/>
    <property type="match status" value="1"/>
</dbReference>
<evidence type="ECO:0000256" key="13">
    <source>
        <dbReference type="ARBA" id="ARBA00023136"/>
    </source>
</evidence>
<dbReference type="CDD" id="cd06845">
    <property type="entry name" value="Bcl-2_like"/>
    <property type="match status" value="2"/>
</dbReference>
<dbReference type="InterPro" id="IPR002475">
    <property type="entry name" value="Bcl2-like"/>
</dbReference>
<dbReference type="GO" id="GO:0046872">
    <property type="term" value="F:metal ion binding"/>
    <property type="evidence" value="ECO:0007669"/>
    <property type="project" value="UniProtKB-KW"/>
</dbReference>
<dbReference type="STRING" id="6280.A0A158PS42"/>
<dbReference type="Gene3D" id="1.20.1300.10">
    <property type="entry name" value="Fumarate reductase/succinate dehydrogenase, transmembrane subunit"/>
    <property type="match status" value="1"/>
</dbReference>
<dbReference type="Pfam" id="PF00452">
    <property type="entry name" value="Bcl-2"/>
    <property type="match status" value="2"/>
</dbReference>
<dbReference type="SMART" id="SM00337">
    <property type="entry name" value="BCL"/>
    <property type="match status" value="2"/>
</dbReference>
<evidence type="ECO:0000256" key="8">
    <source>
        <dbReference type="ARBA" id="ARBA00022792"/>
    </source>
</evidence>